<dbReference type="NCBIfam" id="NF038404">
    <property type="entry name" value="perm_prefix_2"/>
    <property type="match status" value="1"/>
</dbReference>
<proteinExistence type="predicted"/>
<dbReference type="RefSeq" id="WP_222439553.1">
    <property type="nucleotide sequence ID" value="NZ_VFIA01000018.1"/>
</dbReference>
<protein>
    <submittedName>
        <fullName evidence="1">Uncharacterized protein</fullName>
    </submittedName>
</protein>
<dbReference type="Proteomes" id="UP000700732">
    <property type="component" value="Unassembled WGS sequence"/>
</dbReference>
<organism evidence="1 2">
    <name type="scientific">Spirosoma utsteinense</name>
    <dbReference type="NCBI Taxonomy" id="2585773"/>
    <lineage>
        <taxon>Bacteria</taxon>
        <taxon>Pseudomonadati</taxon>
        <taxon>Bacteroidota</taxon>
        <taxon>Cytophagia</taxon>
        <taxon>Cytophagales</taxon>
        <taxon>Cytophagaceae</taxon>
        <taxon>Spirosoma</taxon>
    </lineage>
</organism>
<gene>
    <name evidence="1" type="ORF">FH603_3151</name>
</gene>
<keyword evidence="2" id="KW-1185">Reference proteome</keyword>
<comment type="caution">
    <text evidence="1">The sequence shown here is derived from an EMBL/GenBank/DDBJ whole genome shotgun (WGS) entry which is preliminary data.</text>
</comment>
<dbReference type="EMBL" id="VFIA01000018">
    <property type="protein sequence ID" value="MBC3792637.1"/>
    <property type="molecule type" value="Genomic_DNA"/>
</dbReference>
<reference evidence="1 2" key="1">
    <citation type="submission" date="2019-06" db="EMBL/GenBank/DDBJ databases">
        <title>Spirosoma utsteinense sp. nov. isolated from Antarctic ice-free soils.</title>
        <authorList>
            <person name="Tahon G."/>
        </authorList>
    </citation>
    <scope>NUCLEOTIDE SEQUENCE [LARGE SCALE GENOMIC DNA]</scope>
    <source>
        <strain evidence="1 2">LMG 31447</strain>
    </source>
</reference>
<name>A0ABR6W7S5_9BACT</name>
<evidence type="ECO:0000313" key="2">
    <source>
        <dbReference type="Proteomes" id="UP000700732"/>
    </source>
</evidence>
<evidence type="ECO:0000313" key="1">
    <source>
        <dbReference type="EMBL" id="MBC3792637.1"/>
    </source>
</evidence>
<accession>A0ABR6W7S5</accession>
<dbReference type="InterPro" id="IPR047699">
    <property type="entry name" value="Permease_put_prefix"/>
</dbReference>
<sequence length="63" mass="7505">MNPKDSNQQRIPAPQKWLDKLLNWLVAPHLREEVLGDLHERFSLRVAQWGETVARRYWRAVLA</sequence>